<accession>A0A9W8LV66</accession>
<reference evidence="2" key="1">
    <citation type="submission" date="2022-07" db="EMBL/GenBank/DDBJ databases">
        <title>Phylogenomic reconstructions and comparative analyses of Kickxellomycotina fungi.</title>
        <authorList>
            <person name="Reynolds N.K."/>
            <person name="Stajich J.E."/>
            <person name="Barry K."/>
            <person name="Grigoriev I.V."/>
            <person name="Crous P."/>
            <person name="Smith M.E."/>
        </authorList>
    </citation>
    <scope>NUCLEOTIDE SEQUENCE</scope>
    <source>
        <strain evidence="2">NRRL 1566</strain>
    </source>
</reference>
<dbReference type="EMBL" id="JANBUW010001469">
    <property type="protein sequence ID" value="KAJ2843278.1"/>
    <property type="molecule type" value="Genomic_DNA"/>
</dbReference>
<feature type="compositionally biased region" description="Acidic residues" evidence="1">
    <location>
        <begin position="84"/>
        <end position="94"/>
    </location>
</feature>
<feature type="non-terminal residue" evidence="2">
    <location>
        <position position="1"/>
    </location>
</feature>
<sequence>RHEDKLKELNQKCKVKPTREWNALCRPKWEERNNTMPKGNQENQDRYIQGNRPVKRSHSEIASTSLATAEADRLQNKNAFGALEDMDMSEDEAEGTAQATEPGKQQ</sequence>
<feature type="compositionally biased region" description="Polar residues" evidence="1">
    <location>
        <begin position="97"/>
        <end position="106"/>
    </location>
</feature>
<name>A0A9W8LV66_9FUNG</name>
<comment type="caution">
    <text evidence="2">The sequence shown here is derived from an EMBL/GenBank/DDBJ whole genome shotgun (WGS) entry which is preliminary data.</text>
</comment>
<evidence type="ECO:0000313" key="2">
    <source>
        <dbReference type="EMBL" id="KAJ2843278.1"/>
    </source>
</evidence>
<dbReference type="Proteomes" id="UP001139887">
    <property type="component" value="Unassembled WGS sequence"/>
</dbReference>
<dbReference type="AlphaFoldDB" id="A0A9W8LV66"/>
<evidence type="ECO:0000256" key="1">
    <source>
        <dbReference type="SAM" id="MobiDB-lite"/>
    </source>
</evidence>
<keyword evidence="3" id="KW-1185">Reference proteome</keyword>
<evidence type="ECO:0000313" key="3">
    <source>
        <dbReference type="Proteomes" id="UP001139887"/>
    </source>
</evidence>
<organism evidence="2 3">
    <name type="scientific">Coemansia brasiliensis</name>
    <dbReference type="NCBI Taxonomy" id="2650707"/>
    <lineage>
        <taxon>Eukaryota</taxon>
        <taxon>Fungi</taxon>
        <taxon>Fungi incertae sedis</taxon>
        <taxon>Zoopagomycota</taxon>
        <taxon>Kickxellomycotina</taxon>
        <taxon>Kickxellomycetes</taxon>
        <taxon>Kickxellales</taxon>
        <taxon>Kickxellaceae</taxon>
        <taxon>Coemansia</taxon>
    </lineage>
</organism>
<gene>
    <name evidence="2" type="ORF">IWW36_005616</name>
</gene>
<proteinExistence type="predicted"/>
<protein>
    <submittedName>
        <fullName evidence="2">Uncharacterized protein</fullName>
    </submittedName>
</protein>
<feature type="region of interest" description="Disordered" evidence="1">
    <location>
        <begin position="30"/>
        <end position="106"/>
    </location>
</feature>